<protein>
    <submittedName>
        <fullName evidence="1">Uncharacterized protein</fullName>
    </submittedName>
</protein>
<dbReference type="EMBL" id="GBRH01191695">
    <property type="protein sequence ID" value="JAE06201.1"/>
    <property type="molecule type" value="Transcribed_RNA"/>
</dbReference>
<sequence>MLNIREPNTCVFLTRDTVSTSDTDSGV</sequence>
<name>A0A0A9F7U9_ARUDO</name>
<reference evidence="1" key="1">
    <citation type="submission" date="2014-09" db="EMBL/GenBank/DDBJ databases">
        <authorList>
            <person name="Magalhaes I.L.F."/>
            <person name="Oliveira U."/>
            <person name="Santos F.R."/>
            <person name="Vidigal T.H.D.A."/>
            <person name="Brescovit A.D."/>
            <person name="Santos A.J."/>
        </authorList>
    </citation>
    <scope>NUCLEOTIDE SEQUENCE</scope>
    <source>
        <tissue evidence="1">Shoot tissue taken approximately 20 cm above the soil surface</tissue>
    </source>
</reference>
<proteinExistence type="predicted"/>
<dbReference type="AlphaFoldDB" id="A0A0A9F7U9"/>
<reference evidence="1" key="2">
    <citation type="journal article" date="2015" name="Data Brief">
        <title>Shoot transcriptome of the giant reed, Arundo donax.</title>
        <authorList>
            <person name="Barrero R.A."/>
            <person name="Guerrero F.D."/>
            <person name="Moolhuijzen P."/>
            <person name="Goolsby J.A."/>
            <person name="Tidwell J."/>
            <person name="Bellgard S.E."/>
            <person name="Bellgard M.I."/>
        </authorList>
    </citation>
    <scope>NUCLEOTIDE SEQUENCE</scope>
    <source>
        <tissue evidence="1">Shoot tissue taken approximately 20 cm above the soil surface</tissue>
    </source>
</reference>
<accession>A0A0A9F7U9</accession>
<organism evidence="1">
    <name type="scientific">Arundo donax</name>
    <name type="common">Giant reed</name>
    <name type="synonym">Donax arundinaceus</name>
    <dbReference type="NCBI Taxonomy" id="35708"/>
    <lineage>
        <taxon>Eukaryota</taxon>
        <taxon>Viridiplantae</taxon>
        <taxon>Streptophyta</taxon>
        <taxon>Embryophyta</taxon>
        <taxon>Tracheophyta</taxon>
        <taxon>Spermatophyta</taxon>
        <taxon>Magnoliopsida</taxon>
        <taxon>Liliopsida</taxon>
        <taxon>Poales</taxon>
        <taxon>Poaceae</taxon>
        <taxon>PACMAD clade</taxon>
        <taxon>Arundinoideae</taxon>
        <taxon>Arundineae</taxon>
        <taxon>Arundo</taxon>
    </lineage>
</organism>
<evidence type="ECO:0000313" key="1">
    <source>
        <dbReference type="EMBL" id="JAE06201.1"/>
    </source>
</evidence>